<gene>
    <name evidence="1" type="ORF">P5673_022217</name>
</gene>
<sequence length="78" mass="8401">MFIHEAISASDIKPGWSINSCSAVIPCSSANVGSAPFCKRISMVVKTAPLLESAVCWWEQATIKATLLRLCKCSTRKG</sequence>
<evidence type="ECO:0000313" key="2">
    <source>
        <dbReference type="Proteomes" id="UP001249851"/>
    </source>
</evidence>
<dbReference type="AlphaFoldDB" id="A0AAD9Q7D8"/>
<keyword evidence="2" id="KW-1185">Reference proteome</keyword>
<evidence type="ECO:0000313" key="1">
    <source>
        <dbReference type="EMBL" id="KAK2555939.1"/>
    </source>
</evidence>
<reference evidence="1" key="2">
    <citation type="journal article" date="2023" name="Science">
        <title>Genomic signatures of disease resistance in endangered staghorn corals.</title>
        <authorList>
            <person name="Vollmer S.V."/>
            <person name="Selwyn J.D."/>
            <person name="Despard B.A."/>
            <person name="Roesel C.L."/>
        </authorList>
    </citation>
    <scope>NUCLEOTIDE SEQUENCE</scope>
    <source>
        <strain evidence="1">K2</strain>
    </source>
</reference>
<protein>
    <submittedName>
        <fullName evidence="1">Uncharacterized protein</fullName>
    </submittedName>
</protein>
<reference evidence="1" key="1">
    <citation type="journal article" date="2023" name="G3 (Bethesda)">
        <title>Whole genome assembly and annotation of the endangered Caribbean coral Acropora cervicornis.</title>
        <authorList>
            <person name="Selwyn J.D."/>
            <person name="Vollmer S.V."/>
        </authorList>
    </citation>
    <scope>NUCLEOTIDE SEQUENCE</scope>
    <source>
        <strain evidence="1">K2</strain>
    </source>
</reference>
<feature type="non-terminal residue" evidence="1">
    <location>
        <position position="78"/>
    </location>
</feature>
<dbReference type="Proteomes" id="UP001249851">
    <property type="component" value="Unassembled WGS sequence"/>
</dbReference>
<dbReference type="EMBL" id="JARQWQ010000059">
    <property type="protein sequence ID" value="KAK2555939.1"/>
    <property type="molecule type" value="Genomic_DNA"/>
</dbReference>
<accession>A0AAD9Q7D8</accession>
<organism evidence="1 2">
    <name type="scientific">Acropora cervicornis</name>
    <name type="common">Staghorn coral</name>
    <dbReference type="NCBI Taxonomy" id="6130"/>
    <lineage>
        <taxon>Eukaryota</taxon>
        <taxon>Metazoa</taxon>
        <taxon>Cnidaria</taxon>
        <taxon>Anthozoa</taxon>
        <taxon>Hexacorallia</taxon>
        <taxon>Scleractinia</taxon>
        <taxon>Astrocoeniina</taxon>
        <taxon>Acroporidae</taxon>
        <taxon>Acropora</taxon>
    </lineage>
</organism>
<comment type="caution">
    <text evidence="1">The sequence shown here is derived from an EMBL/GenBank/DDBJ whole genome shotgun (WGS) entry which is preliminary data.</text>
</comment>
<proteinExistence type="predicted"/>
<name>A0AAD9Q7D8_ACRCE</name>